<dbReference type="GO" id="GO:0005829">
    <property type="term" value="C:cytosol"/>
    <property type="evidence" value="ECO:0007669"/>
    <property type="project" value="TreeGrafter"/>
</dbReference>
<gene>
    <name evidence="2" type="ORF">LRA02_10990</name>
</gene>
<dbReference type="InterPro" id="IPR005583">
    <property type="entry name" value="YaaA"/>
</dbReference>
<accession>A0A512PM08</accession>
<dbReference type="GO" id="GO:0033194">
    <property type="term" value="P:response to hydroperoxide"/>
    <property type="evidence" value="ECO:0007669"/>
    <property type="project" value="TreeGrafter"/>
</dbReference>
<proteinExistence type="inferred from homology"/>
<evidence type="ECO:0000256" key="1">
    <source>
        <dbReference type="HAMAP-Rule" id="MF_00652"/>
    </source>
</evidence>
<name>A0A512PM08_9LACO</name>
<sequence length="249" mass="28364">MKIIISPAKKMIVNQDDFDTQGLPVYLEKAQELLTAMQQLDYEAAKKLWHTSDKLTRPNYDHLQSLDLTNHLTPAILSFSGIQYQYLAADLLTTPALDYLQRNLRILSGFYGILKPFDGIAPYRLEMGARLSINGAQNLYDFWGNDLYQALNAEKEPIINLASKEYSKAITSYLQPTDQFIDIAFVHEVNGQLKTRATLAKMARGEMVRFMAENQLENPADLKNFDSPNYQFSLAHSTATKFVFIRTKP</sequence>
<evidence type="ECO:0000313" key="3">
    <source>
        <dbReference type="Proteomes" id="UP000321569"/>
    </source>
</evidence>
<dbReference type="PANTHER" id="PTHR30283:SF4">
    <property type="entry name" value="PEROXIDE STRESS RESISTANCE PROTEIN YAAA"/>
    <property type="match status" value="1"/>
</dbReference>
<dbReference type="STRING" id="1423795.FD12_GL000663"/>
<evidence type="ECO:0000313" key="2">
    <source>
        <dbReference type="EMBL" id="GEP72231.1"/>
    </source>
</evidence>
<dbReference type="HAMAP" id="MF_00652">
    <property type="entry name" value="UPF0246"/>
    <property type="match status" value="1"/>
</dbReference>
<dbReference type="PANTHER" id="PTHR30283">
    <property type="entry name" value="PEROXIDE STRESS RESPONSE PROTEIN YAAA"/>
    <property type="match status" value="1"/>
</dbReference>
<dbReference type="NCBIfam" id="NF002543">
    <property type="entry name" value="PRK02101.1-4"/>
    <property type="match status" value="1"/>
</dbReference>
<organism evidence="2 3">
    <name type="scientific">Lentilactobacillus rapi</name>
    <dbReference type="NCBI Taxonomy" id="481723"/>
    <lineage>
        <taxon>Bacteria</taxon>
        <taxon>Bacillati</taxon>
        <taxon>Bacillota</taxon>
        <taxon>Bacilli</taxon>
        <taxon>Lactobacillales</taxon>
        <taxon>Lactobacillaceae</taxon>
        <taxon>Lentilactobacillus</taxon>
    </lineage>
</organism>
<comment type="caution">
    <text evidence="2">The sequence shown here is derived from an EMBL/GenBank/DDBJ whole genome shotgun (WGS) entry which is preliminary data.</text>
</comment>
<dbReference type="OrthoDB" id="9777133at2"/>
<dbReference type="AlphaFoldDB" id="A0A512PM08"/>
<dbReference type="Pfam" id="PF03883">
    <property type="entry name" value="H2O2_YaaD"/>
    <property type="match status" value="1"/>
</dbReference>
<protein>
    <recommendedName>
        <fullName evidence="1">UPF0246 protein LRA02_10990</fullName>
    </recommendedName>
</protein>
<reference evidence="2 3" key="1">
    <citation type="submission" date="2019-07" db="EMBL/GenBank/DDBJ databases">
        <title>Whole genome shotgun sequence of Lactobacillus rapi NBRC 109618.</title>
        <authorList>
            <person name="Hosoyama A."/>
            <person name="Uohara A."/>
            <person name="Ohji S."/>
            <person name="Ichikawa N."/>
        </authorList>
    </citation>
    <scope>NUCLEOTIDE SEQUENCE [LARGE SCALE GENOMIC DNA]</scope>
    <source>
        <strain evidence="2 3">NBRC 109618</strain>
    </source>
</reference>
<comment type="similarity">
    <text evidence="1">Belongs to the UPF0246 family.</text>
</comment>
<dbReference type="EMBL" id="BKAM01000012">
    <property type="protein sequence ID" value="GEP72231.1"/>
    <property type="molecule type" value="Genomic_DNA"/>
</dbReference>
<dbReference type="RefSeq" id="WP_056983068.1">
    <property type="nucleotide sequence ID" value="NZ_BKAM01000012.1"/>
</dbReference>
<dbReference type="Proteomes" id="UP000321569">
    <property type="component" value="Unassembled WGS sequence"/>
</dbReference>